<dbReference type="Gene3D" id="1.10.150.120">
    <property type="entry name" value="[2Fe-2S]-binding domain"/>
    <property type="match status" value="1"/>
</dbReference>
<dbReference type="AlphaFoldDB" id="A0A4Q7NWJ4"/>
<evidence type="ECO:0000313" key="7">
    <source>
        <dbReference type="EMBL" id="RZS91683.1"/>
    </source>
</evidence>
<dbReference type="PANTHER" id="PTHR44379">
    <property type="entry name" value="OXIDOREDUCTASE WITH IRON-SULFUR SUBUNIT"/>
    <property type="match status" value="1"/>
</dbReference>
<dbReference type="SUPFAM" id="SSF47741">
    <property type="entry name" value="CO dehydrogenase ISP C-domain like"/>
    <property type="match status" value="1"/>
</dbReference>
<evidence type="ECO:0000259" key="6">
    <source>
        <dbReference type="PROSITE" id="PS51085"/>
    </source>
</evidence>
<dbReference type="GO" id="GO:0051537">
    <property type="term" value="F:2 iron, 2 sulfur cluster binding"/>
    <property type="evidence" value="ECO:0007669"/>
    <property type="project" value="UniProtKB-KW"/>
</dbReference>
<dbReference type="PROSITE" id="PS00197">
    <property type="entry name" value="2FE2S_FER_1"/>
    <property type="match status" value="1"/>
</dbReference>
<dbReference type="InterPro" id="IPR036010">
    <property type="entry name" value="2Fe-2S_ferredoxin-like_sf"/>
</dbReference>
<evidence type="ECO:0000313" key="8">
    <source>
        <dbReference type="Proteomes" id="UP000293638"/>
    </source>
</evidence>
<feature type="domain" description="2Fe-2S ferredoxin-type" evidence="6">
    <location>
        <begin position="1"/>
        <end position="78"/>
    </location>
</feature>
<dbReference type="RefSeq" id="WP_130491717.1">
    <property type="nucleotide sequence ID" value="NZ_SGXD01000001.1"/>
</dbReference>
<reference evidence="7 8" key="1">
    <citation type="submission" date="2019-02" db="EMBL/GenBank/DDBJ databases">
        <title>Genomic Encyclopedia of Type Strains, Phase IV (KMG-IV): sequencing the most valuable type-strain genomes for metagenomic binning, comparative biology and taxonomic classification.</title>
        <authorList>
            <person name="Goeker M."/>
        </authorList>
    </citation>
    <scope>NUCLEOTIDE SEQUENCE [LARGE SCALE GENOMIC DNA]</scope>
    <source>
        <strain evidence="7 8">DSM 45622</strain>
    </source>
</reference>
<dbReference type="OrthoDB" id="159930at2"/>
<evidence type="ECO:0000256" key="5">
    <source>
        <dbReference type="ARBA" id="ARBA00023014"/>
    </source>
</evidence>
<dbReference type="GO" id="GO:0046872">
    <property type="term" value="F:metal ion binding"/>
    <property type="evidence" value="ECO:0007669"/>
    <property type="project" value="UniProtKB-KW"/>
</dbReference>
<evidence type="ECO:0000256" key="2">
    <source>
        <dbReference type="ARBA" id="ARBA00022723"/>
    </source>
</evidence>
<dbReference type="InterPro" id="IPR001041">
    <property type="entry name" value="2Fe-2S_ferredoxin-type"/>
</dbReference>
<dbReference type="InterPro" id="IPR006058">
    <property type="entry name" value="2Fe2S_fd_BS"/>
</dbReference>
<dbReference type="Pfam" id="PF01799">
    <property type="entry name" value="Fer2_2"/>
    <property type="match status" value="1"/>
</dbReference>
<evidence type="ECO:0000256" key="4">
    <source>
        <dbReference type="ARBA" id="ARBA00023004"/>
    </source>
</evidence>
<accession>A0A4Q7NWJ4</accession>
<dbReference type="EMBL" id="SGXD01000001">
    <property type="protein sequence ID" value="RZS91683.1"/>
    <property type="molecule type" value="Genomic_DNA"/>
</dbReference>
<dbReference type="PANTHER" id="PTHR44379:SF8">
    <property type="entry name" value="XANTHINE DEHYDROGENASE IRON-SULFUR-BINDING SUBUNIT XDHC-RELATED"/>
    <property type="match status" value="1"/>
</dbReference>
<dbReference type="InterPro" id="IPR051452">
    <property type="entry name" value="Diverse_Oxidoreductases"/>
</dbReference>
<keyword evidence="5" id="KW-0411">Iron-sulfur</keyword>
<keyword evidence="2" id="KW-0479">Metal-binding</keyword>
<keyword evidence="1" id="KW-0001">2Fe-2S</keyword>
<dbReference type="PROSITE" id="PS51085">
    <property type="entry name" value="2FE2S_FER_2"/>
    <property type="match status" value="1"/>
</dbReference>
<dbReference type="SUPFAM" id="SSF54292">
    <property type="entry name" value="2Fe-2S ferredoxin-like"/>
    <property type="match status" value="1"/>
</dbReference>
<dbReference type="InterPro" id="IPR002888">
    <property type="entry name" value="2Fe-2S-bd"/>
</dbReference>
<protein>
    <submittedName>
        <fullName evidence="7">Carbon-monoxide dehydrogenase small subunit</fullName>
    </submittedName>
</protein>
<organism evidence="7 8">
    <name type="scientific">Motilibacter rhizosphaerae</name>
    <dbReference type="NCBI Taxonomy" id="598652"/>
    <lineage>
        <taxon>Bacteria</taxon>
        <taxon>Bacillati</taxon>
        <taxon>Actinomycetota</taxon>
        <taxon>Actinomycetes</taxon>
        <taxon>Motilibacterales</taxon>
        <taxon>Motilibacteraceae</taxon>
        <taxon>Motilibacter</taxon>
    </lineage>
</organism>
<evidence type="ECO:0000256" key="3">
    <source>
        <dbReference type="ARBA" id="ARBA00023002"/>
    </source>
</evidence>
<sequence length="154" mass="15483">MSWVLSVDGTPHELGEDAASDTLLAALRERVGCTAVKEGCLQGRCGTCSVLLDGTLATSCTVLAADAEGREVTTAAGLGTPDAPSRVQQALVEAGAVQCGFCTPGMAVAITALLAADPHPSDTAVREALSGNLCRCTGYARIIAAVHALAAEDA</sequence>
<dbReference type="InterPro" id="IPR036884">
    <property type="entry name" value="2Fe-2S-bd_dom_sf"/>
</dbReference>
<name>A0A4Q7NWJ4_9ACTN</name>
<comment type="caution">
    <text evidence="7">The sequence shown here is derived from an EMBL/GenBank/DDBJ whole genome shotgun (WGS) entry which is preliminary data.</text>
</comment>
<dbReference type="GO" id="GO:0016491">
    <property type="term" value="F:oxidoreductase activity"/>
    <property type="evidence" value="ECO:0007669"/>
    <property type="project" value="UniProtKB-KW"/>
</dbReference>
<evidence type="ECO:0000256" key="1">
    <source>
        <dbReference type="ARBA" id="ARBA00022714"/>
    </source>
</evidence>
<keyword evidence="4" id="KW-0408">Iron</keyword>
<dbReference type="InterPro" id="IPR012675">
    <property type="entry name" value="Beta-grasp_dom_sf"/>
</dbReference>
<dbReference type="Pfam" id="PF00111">
    <property type="entry name" value="Fer2"/>
    <property type="match status" value="1"/>
</dbReference>
<proteinExistence type="predicted"/>
<keyword evidence="8" id="KW-1185">Reference proteome</keyword>
<dbReference type="Gene3D" id="3.10.20.30">
    <property type="match status" value="1"/>
</dbReference>
<keyword evidence="3" id="KW-0560">Oxidoreductase</keyword>
<gene>
    <name evidence="7" type="ORF">EV189_0930</name>
</gene>
<dbReference type="Proteomes" id="UP000293638">
    <property type="component" value="Unassembled WGS sequence"/>
</dbReference>